<protein>
    <submittedName>
        <fullName evidence="7">Formate/nitrite transporter family protein</fullName>
    </submittedName>
</protein>
<evidence type="ECO:0000256" key="5">
    <source>
        <dbReference type="SAM" id="MobiDB-lite"/>
    </source>
</evidence>
<dbReference type="GO" id="GO:0005886">
    <property type="term" value="C:plasma membrane"/>
    <property type="evidence" value="ECO:0007669"/>
    <property type="project" value="TreeGrafter"/>
</dbReference>
<evidence type="ECO:0000256" key="1">
    <source>
        <dbReference type="ARBA" id="ARBA00004141"/>
    </source>
</evidence>
<dbReference type="Proteomes" id="UP000295701">
    <property type="component" value="Unassembled WGS sequence"/>
</dbReference>
<dbReference type="Pfam" id="PF01226">
    <property type="entry name" value="Form_Nir_trans"/>
    <property type="match status" value="1"/>
</dbReference>
<evidence type="ECO:0000256" key="2">
    <source>
        <dbReference type="ARBA" id="ARBA00022692"/>
    </source>
</evidence>
<dbReference type="AlphaFoldDB" id="A0A4R6A9A4"/>
<dbReference type="RefSeq" id="WP_133396983.1">
    <property type="nucleotide sequence ID" value="NZ_SNAA01000010.1"/>
</dbReference>
<gene>
    <name evidence="7" type="ORF">E2L08_10235</name>
</gene>
<feature type="region of interest" description="Disordered" evidence="5">
    <location>
        <begin position="1"/>
        <end position="31"/>
    </location>
</feature>
<evidence type="ECO:0000256" key="3">
    <source>
        <dbReference type="ARBA" id="ARBA00022989"/>
    </source>
</evidence>
<name>A0A4R6A9A4_9RHOB</name>
<dbReference type="PANTHER" id="PTHR30520:SF2">
    <property type="entry name" value="INNER MEMBRANE PROTEIN YFDC"/>
    <property type="match status" value="1"/>
</dbReference>
<keyword evidence="2 6" id="KW-0812">Transmembrane</keyword>
<comment type="subcellular location">
    <subcellularLocation>
        <location evidence="1">Membrane</location>
        <topology evidence="1">Multi-pass membrane protein</topology>
    </subcellularLocation>
</comment>
<feature type="transmembrane region" description="Helical" evidence="6">
    <location>
        <begin position="255"/>
        <end position="279"/>
    </location>
</feature>
<proteinExistence type="predicted"/>
<dbReference type="InterPro" id="IPR000292">
    <property type="entry name" value="For/NO2_transpt"/>
</dbReference>
<reference evidence="7 8" key="1">
    <citation type="submission" date="2019-03" db="EMBL/GenBank/DDBJ databases">
        <title>Primorskyibacter sp. SS33 isolated from sediments.</title>
        <authorList>
            <person name="Xunke S."/>
        </authorList>
    </citation>
    <scope>NUCLEOTIDE SEQUENCE [LARGE SCALE GENOMIC DNA]</scope>
    <source>
        <strain evidence="7 8">SS33</strain>
    </source>
</reference>
<feature type="transmembrane region" description="Helical" evidence="6">
    <location>
        <begin position="189"/>
        <end position="208"/>
    </location>
</feature>
<comment type="caution">
    <text evidence="7">The sequence shown here is derived from an EMBL/GenBank/DDBJ whole genome shotgun (WGS) entry which is preliminary data.</text>
</comment>
<accession>A0A4R6A9A4</accession>
<evidence type="ECO:0000256" key="4">
    <source>
        <dbReference type="ARBA" id="ARBA00023136"/>
    </source>
</evidence>
<evidence type="ECO:0000313" key="7">
    <source>
        <dbReference type="EMBL" id="TDL79392.1"/>
    </source>
</evidence>
<evidence type="ECO:0000256" key="6">
    <source>
        <dbReference type="SAM" id="Phobius"/>
    </source>
</evidence>
<keyword evidence="4 6" id="KW-0472">Membrane</keyword>
<feature type="transmembrane region" description="Helical" evidence="6">
    <location>
        <begin position="215"/>
        <end position="235"/>
    </location>
</feature>
<keyword evidence="3 6" id="KW-1133">Transmembrane helix</keyword>
<dbReference type="PANTHER" id="PTHR30520">
    <property type="entry name" value="FORMATE TRANSPORTER-RELATED"/>
    <property type="match status" value="1"/>
</dbReference>
<keyword evidence="8" id="KW-1185">Reference proteome</keyword>
<dbReference type="GO" id="GO:0015499">
    <property type="term" value="F:formate transmembrane transporter activity"/>
    <property type="evidence" value="ECO:0007669"/>
    <property type="project" value="TreeGrafter"/>
</dbReference>
<feature type="transmembrane region" description="Helical" evidence="6">
    <location>
        <begin position="141"/>
        <end position="162"/>
    </location>
</feature>
<dbReference type="EMBL" id="SNAA01000010">
    <property type="protein sequence ID" value="TDL79392.1"/>
    <property type="molecule type" value="Genomic_DNA"/>
</dbReference>
<dbReference type="InterPro" id="IPR023271">
    <property type="entry name" value="Aquaporin-like"/>
</dbReference>
<organism evidence="7 8">
    <name type="scientific">Palleronia sediminis</name>
    <dbReference type="NCBI Taxonomy" id="2547833"/>
    <lineage>
        <taxon>Bacteria</taxon>
        <taxon>Pseudomonadati</taxon>
        <taxon>Pseudomonadota</taxon>
        <taxon>Alphaproteobacteria</taxon>
        <taxon>Rhodobacterales</taxon>
        <taxon>Roseobacteraceae</taxon>
        <taxon>Palleronia</taxon>
    </lineage>
</organism>
<feature type="transmembrane region" description="Helical" evidence="6">
    <location>
        <begin position="61"/>
        <end position="84"/>
    </location>
</feature>
<dbReference type="Gene3D" id="1.20.1080.10">
    <property type="entry name" value="Glycerol uptake facilitator protein"/>
    <property type="match status" value="1"/>
</dbReference>
<sequence length="287" mass="31515">MDSTEERVRAHEEKRTNRENGKASEDAEKQVDRASRLTAKLIYEVIRRDGAEEMTRPRTSLVFSGLAAGILIAFSVLGEAIFRAHLPDTPWRPLVESLGYTLGFLLVIKGRMQLFTENTITTVLPLMSQPCREYFYLTGRLWAIVLLSNVVGAFVAATFIGYSGAFSPEIHDAMRSISEHAVLNPPLEGFAKAVPAGVIIAAIVWMLPTVPHNPYFIIVTFTWLIAAGDFTHIIAGSVEMAYLVVQGLIGWSESLTFFGPVLLGNVVGGTAVFTIITWAQVATEVEN</sequence>
<evidence type="ECO:0000313" key="8">
    <source>
        <dbReference type="Proteomes" id="UP000295701"/>
    </source>
</evidence>
<dbReference type="OrthoDB" id="261587at2"/>